<evidence type="ECO:0000313" key="3">
    <source>
        <dbReference type="Proteomes" id="UP000326198"/>
    </source>
</evidence>
<protein>
    <submittedName>
        <fullName evidence="2">Uncharacterized protein</fullName>
    </submittedName>
</protein>
<evidence type="ECO:0000313" key="2">
    <source>
        <dbReference type="EMBL" id="KAE8381885.1"/>
    </source>
</evidence>
<evidence type="ECO:0000256" key="1">
    <source>
        <dbReference type="SAM" id="Phobius"/>
    </source>
</evidence>
<name>A0A5N7BJE3_9EURO</name>
<dbReference type="Proteomes" id="UP000326198">
    <property type="component" value="Unassembled WGS sequence"/>
</dbReference>
<sequence>MAFPPASAGPNAVRTYISDILVSKHDASLNFANEVASRWQLGRPNDLRHAAPRTFDGIFGSDIGSFLYRTVQEDIREQWYSSTAGVVNSWVLLLSIMSSALFLIRATRANSSSTIAASLRYAGSVLGPPMVFCGIQDQYSQWRFARLFLGGIVSALTAGAFLVAVIDRYIEKRQKESEGRKKNEVGQK</sequence>
<feature type="transmembrane region" description="Helical" evidence="1">
    <location>
        <begin position="79"/>
        <end position="104"/>
    </location>
</feature>
<gene>
    <name evidence="2" type="ORF">BDV26DRAFT_56313</name>
</gene>
<keyword evidence="1" id="KW-0472">Membrane</keyword>
<feature type="transmembrane region" description="Helical" evidence="1">
    <location>
        <begin position="147"/>
        <end position="166"/>
    </location>
</feature>
<keyword evidence="1" id="KW-0812">Transmembrane</keyword>
<dbReference type="AlphaFoldDB" id="A0A5N7BJE3"/>
<keyword evidence="1" id="KW-1133">Transmembrane helix</keyword>
<dbReference type="EMBL" id="ML736167">
    <property type="protein sequence ID" value="KAE8381885.1"/>
    <property type="molecule type" value="Genomic_DNA"/>
</dbReference>
<keyword evidence="3" id="KW-1185">Reference proteome</keyword>
<reference evidence="2 3" key="1">
    <citation type="submission" date="2019-04" db="EMBL/GenBank/DDBJ databases">
        <title>Friends and foes A comparative genomics studyof 23 Aspergillus species from section Flavi.</title>
        <authorList>
            <consortium name="DOE Joint Genome Institute"/>
            <person name="Kjaerbolling I."/>
            <person name="Vesth T."/>
            <person name="Frisvad J.C."/>
            <person name="Nybo J.L."/>
            <person name="Theobald S."/>
            <person name="Kildgaard S."/>
            <person name="Isbrandt T."/>
            <person name="Kuo A."/>
            <person name="Sato A."/>
            <person name="Lyhne E.K."/>
            <person name="Kogle M.E."/>
            <person name="Wiebenga A."/>
            <person name="Kun R.S."/>
            <person name="Lubbers R.J."/>
            <person name="Makela M.R."/>
            <person name="Barry K."/>
            <person name="Chovatia M."/>
            <person name="Clum A."/>
            <person name="Daum C."/>
            <person name="Haridas S."/>
            <person name="He G."/>
            <person name="LaButti K."/>
            <person name="Lipzen A."/>
            <person name="Mondo S."/>
            <person name="Riley R."/>
            <person name="Salamov A."/>
            <person name="Simmons B.A."/>
            <person name="Magnuson J.K."/>
            <person name="Henrissat B."/>
            <person name="Mortensen U.H."/>
            <person name="Larsen T.O."/>
            <person name="Devries R.P."/>
            <person name="Grigoriev I.V."/>
            <person name="Machida M."/>
            <person name="Baker S.E."/>
            <person name="Andersen M.R."/>
        </authorList>
    </citation>
    <scope>NUCLEOTIDE SEQUENCE [LARGE SCALE GENOMIC DNA]</scope>
    <source>
        <strain evidence="2 3">IBT 29228</strain>
    </source>
</reference>
<accession>A0A5N7BJE3</accession>
<organism evidence="2 3">
    <name type="scientific">Aspergillus bertholletiae</name>
    <dbReference type="NCBI Taxonomy" id="1226010"/>
    <lineage>
        <taxon>Eukaryota</taxon>
        <taxon>Fungi</taxon>
        <taxon>Dikarya</taxon>
        <taxon>Ascomycota</taxon>
        <taxon>Pezizomycotina</taxon>
        <taxon>Eurotiomycetes</taxon>
        <taxon>Eurotiomycetidae</taxon>
        <taxon>Eurotiales</taxon>
        <taxon>Aspergillaceae</taxon>
        <taxon>Aspergillus</taxon>
        <taxon>Aspergillus subgen. Circumdati</taxon>
    </lineage>
</organism>
<proteinExistence type="predicted"/>
<dbReference type="OrthoDB" id="4771706at2759"/>